<dbReference type="Pfam" id="PF00668">
    <property type="entry name" value="Condensation"/>
    <property type="match status" value="2"/>
</dbReference>
<sequence length="1538" mass="166338">MEEQEVKRSGLADILPLTPLQEGMYFHAAYDQKAPDVYNTQLVLELDGPLDAPALRDAVHALLRRHPNLRAMFLHEGLDQPMQVVPHEAEVPWHETDLSGLPEEQQDKEYESRLNEDRARRFDLDRAPLLRCTLLKLAGRRHRLVVTNHHILLDGWSLPLLVEELFQLYANGDDTAQARPVPYKTYLAWIAAQEREPALSTWGREMAGIESATLLARDGHVRPAALPRTLGLRLSPETTGALEAQARRHGLTLNTLVQCAWGLLLGRLAGRDDVVFGTTVSGRPPQIDGIESMIGFFINTIPVRVRAAPGDSMLDVCRRLQDSQAELRELHHVGLADIQRITGVGDLFDTLLVFENYPFDESSLPRAGALRVVRAESHDATHYPLTLAALPGRSLGFRVDYRPDLLDEGRVREITGRLERVLVALAADLRAPVGRLDILDPPERAQLLELGCGAAPRTPRTTAQGPGLAELFETQAARTPDAVAVVSGTGTVTYAELNVRANRLAHRLIASGVRRESPVALLLERSVDAVVAALAVVKAGGAYVPIHDSFPADRVAWVLDITGATVLVTDRAGQDRVPRDAVDVVLADDTAGPGEKHDDPRLATHPRQSAYVMFTSGSTGVPKGVAVTHADVSALAFDARWSGGAHRRVLMHSPYAFDASTYEMWAPLLNGGRVVLGPAGGIDAQALRQAVAEHGVTGMFLTTALFNVLAEEHPDAFSGLREVLTGGEAASPVAMRRVLSHCPGLALGHVYGPTETTTFVTHWPIRDADEVADVPPIGRPLDGTRALVLDAGLGLVPPGVVGELHIAGAGLARGYWGRGGLTAERFVACPHGAPGERMYRTGDLVRWNADRALEYCGRVDGQVKVRGFRIEPGEVEAALCRHPSVARASVVVREDQSGGRRLVAYVVPTPGQRTDGAELRRFAAGLLPEFMVPTAVVELAELPLTGNGKVDRAALPAPAWGHGEAGPARAPRTVREDVLHGLFSEVLGVPSLGGDDSFFDLGGDSIMSIQLVGRARRAGLNLTPRQVFELKTVERLAAAARDIDDVAPKDADDVAWGQVPETPVVAWLRERGGPVEGFHQSMLVQVPADIDDRSLVAALQHLLDGHDALRLRLYRAAGEWRLEIPPKGSVRADACFRRADLADEEEATLVLHADAARARLAPQDGIMMQAVRFDAGPARPSRLLLLLHHLAVDGVSWRILLPDLARAAQTIADGRSPEPVEQGTSFRRWAQLLREQAQAPARSAELPVWRRILMGSDPSLTDLAADPARDTAHTVRRITRELPTRITEQLLTTVPAAVRGGPDDVLLTGLALAVAEWRRERGRGEGTTVLVDVENHGRQELGTGADLSRTVGWFTSVHPVRLDTKVADRRTSPSLLPALKRVKEQLRALPDHGIGYGLLRYLNPRTGPDLADLATPQIGFNYLGRFEASAAADWSPAGQDLPLGGGSDDAMPVAHPLEVAALTRTDPDGPRLLISVAWPQALLAESAVDDLADALVAALTELALSVDDHHTGGYTPSDLPLVPLSQADIDELETDWGI</sequence>
<dbReference type="SUPFAM" id="SSF52777">
    <property type="entry name" value="CoA-dependent acyltransferases"/>
    <property type="match status" value="4"/>
</dbReference>
<evidence type="ECO:0000259" key="6">
    <source>
        <dbReference type="PROSITE" id="PS50075"/>
    </source>
</evidence>
<dbReference type="NCBIfam" id="TIGR01720">
    <property type="entry name" value="NRPS-para261"/>
    <property type="match status" value="1"/>
</dbReference>
<keyword evidence="5" id="KW-0045">Antibiotic biosynthesis</keyword>
<dbReference type="PROSITE" id="PS50075">
    <property type="entry name" value="CARRIER"/>
    <property type="match status" value="1"/>
</dbReference>
<dbReference type="Gene3D" id="2.30.38.10">
    <property type="entry name" value="Luciferase, Domain 3"/>
    <property type="match status" value="1"/>
</dbReference>
<dbReference type="CDD" id="cd12117">
    <property type="entry name" value="A_NRPS_Srf_like"/>
    <property type="match status" value="1"/>
</dbReference>
<dbReference type="FunFam" id="3.30.300.30:FF:000010">
    <property type="entry name" value="Enterobactin synthetase component F"/>
    <property type="match status" value="1"/>
</dbReference>
<evidence type="ECO:0000256" key="1">
    <source>
        <dbReference type="ARBA" id="ARBA00001957"/>
    </source>
</evidence>
<accession>A0A0D4WUQ2</accession>
<dbReference type="GO" id="GO:0003824">
    <property type="term" value="F:catalytic activity"/>
    <property type="evidence" value="ECO:0007669"/>
    <property type="project" value="InterPro"/>
</dbReference>
<feature type="domain" description="Carrier" evidence="6">
    <location>
        <begin position="970"/>
        <end position="1044"/>
    </location>
</feature>
<dbReference type="PANTHER" id="PTHR45527:SF1">
    <property type="entry name" value="FATTY ACID SYNTHASE"/>
    <property type="match status" value="1"/>
</dbReference>
<evidence type="ECO:0000256" key="3">
    <source>
        <dbReference type="ARBA" id="ARBA00022553"/>
    </source>
</evidence>
<dbReference type="SUPFAM" id="SSF47336">
    <property type="entry name" value="ACP-like"/>
    <property type="match status" value="1"/>
</dbReference>
<dbReference type="Gene3D" id="1.10.1200.10">
    <property type="entry name" value="ACP-like"/>
    <property type="match status" value="1"/>
</dbReference>
<evidence type="ECO:0000256" key="5">
    <source>
        <dbReference type="ARBA" id="ARBA00023194"/>
    </source>
</evidence>
<dbReference type="InterPro" id="IPR001242">
    <property type="entry name" value="Condensation_dom"/>
</dbReference>
<dbReference type="Pfam" id="PF00550">
    <property type="entry name" value="PP-binding"/>
    <property type="match status" value="1"/>
</dbReference>
<evidence type="ECO:0000313" key="7">
    <source>
        <dbReference type="EMBL" id="AJV88376.1"/>
    </source>
</evidence>
<dbReference type="InterPro" id="IPR010060">
    <property type="entry name" value="NRPS_synth"/>
</dbReference>
<comment type="cofactor">
    <cofactor evidence="1">
        <name>pantetheine 4'-phosphate</name>
        <dbReference type="ChEBI" id="CHEBI:47942"/>
    </cofactor>
</comment>
<dbReference type="GO" id="GO:0043041">
    <property type="term" value="P:amino acid activation for nonribosomal peptide biosynthetic process"/>
    <property type="evidence" value="ECO:0007669"/>
    <property type="project" value="TreeGrafter"/>
</dbReference>
<dbReference type="GO" id="GO:0005737">
    <property type="term" value="C:cytoplasm"/>
    <property type="evidence" value="ECO:0007669"/>
    <property type="project" value="TreeGrafter"/>
</dbReference>
<evidence type="ECO:0000256" key="4">
    <source>
        <dbReference type="ARBA" id="ARBA00022737"/>
    </source>
</evidence>
<evidence type="ECO:0000256" key="2">
    <source>
        <dbReference type="ARBA" id="ARBA00022450"/>
    </source>
</evidence>
<dbReference type="GO" id="GO:0031177">
    <property type="term" value="F:phosphopantetheine binding"/>
    <property type="evidence" value="ECO:0007669"/>
    <property type="project" value="InterPro"/>
</dbReference>
<dbReference type="GO" id="GO:0044550">
    <property type="term" value="P:secondary metabolite biosynthetic process"/>
    <property type="evidence" value="ECO:0007669"/>
    <property type="project" value="UniProtKB-ARBA"/>
</dbReference>
<dbReference type="InterPro" id="IPR000873">
    <property type="entry name" value="AMP-dep_synth/lig_dom"/>
</dbReference>
<dbReference type="InterPro" id="IPR023213">
    <property type="entry name" value="CAT-like_dom_sf"/>
</dbReference>
<dbReference type="EMBL" id="KP715145">
    <property type="protein sequence ID" value="AJV88376.1"/>
    <property type="molecule type" value="Genomic_DNA"/>
</dbReference>
<dbReference type="NCBIfam" id="TIGR01733">
    <property type="entry name" value="AA-adenyl-dom"/>
    <property type="match status" value="1"/>
</dbReference>
<dbReference type="GO" id="GO:0008610">
    <property type="term" value="P:lipid biosynthetic process"/>
    <property type="evidence" value="ECO:0007669"/>
    <property type="project" value="UniProtKB-ARBA"/>
</dbReference>
<protein>
    <submittedName>
        <fullName evidence="7">MfnD</fullName>
    </submittedName>
</protein>
<dbReference type="PROSITE" id="PS00455">
    <property type="entry name" value="AMP_BINDING"/>
    <property type="match status" value="1"/>
</dbReference>
<dbReference type="InterPro" id="IPR020845">
    <property type="entry name" value="AMP-binding_CS"/>
</dbReference>
<dbReference type="Gene3D" id="3.30.559.10">
    <property type="entry name" value="Chloramphenicol acetyltransferase-like domain"/>
    <property type="match status" value="2"/>
</dbReference>
<organism evidence="7">
    <name type="scientific">Streptomyces drozdowiczii</name>
    <dbReference type="NCBI Taxonomy" id="202862"/>
    <lineage>
        <taxon>Bacteria</taxon>
        <taxon>Bacillati</taxon>
        <taxon>Actinomycetota</taxon>
        <taxon>Actinomycetes</taxon>
        <taxon>Kitasatosporales</taxon>
        <taxon>Streptomycetaceae</taxon>
        <taxon>Streptomyces</taxon>
    </lineage>
</organism>
<dbReference type="PROSITE" id="PS00012">
    <property type="entry name" value="PHOSPHOPANTETHEINE"/>
    <property type="match status" value="1"/>
</dbReference>
<dbReference type="GO" id="GO:0017000">
    <property type="term" value="P:antibiotic biosynthetic process"/>
    <property type="evidence" value="ECO:0007669"/>
    <property type="project" value="UniProtKB-KW"/>
</dbReference>
<dbReference type="SUPFAM" id="SSF56801">
    <property type="entry name" value="Acetyl-CoA synthetase-like"/>
    <property type="match status" value="1"/>
</dbReference>
<reference evidence="7" key="1">
    <citation type="journal article" date="2015" name="Org. Lett.">
        <title>Biosynthesis of the Anti-infective Marformycins Featuring Pre-NRPS Assembly Line N-Formylation and O-Methylation and Post-Assembly Line C-Hydroxylation Chemistries.</title>
        <authorList>
            <person name="Liu J."/>
            <person name="Wang B."/>
            <person name="Li H."/>
            <person name="Xie Y."/>
            <person name="Li Q."/>
            <person name="Qin X."/>
            <person name="Zhang X."/>
            <person name="Ju J."/>
        </authorList>
    </citation>
    <scope>NUCLEOTIDE SEQUENCE</scope>
    <source>
        <strain evidence="7">SCSIO 10141</strain>
    </source>
</reference>
<proteinExistence type="predicted"/>
<dbReference type="InterPro" id="IPR045851">
    <property type="entry name" value="AMP-bd_C_sf"/>
</dbReference>
<dbReference type="InterPro" id="IPR006162">
    <property type="entry name" value="Ppantetheine_attach_site"/>
</dbReference>
<keyword evidence="3" id="KW-0597">Phosphoprotein</keyword>
<dbReference type="SMART" id="SM00823">
    <property type="entry name" value="PKS_PP"/>
    <property type="match status" value="1"/>
</dbReference>
<dbReference type="CDD" id="cd19543">
    <property type="entry name" value="DCL_NRPS"/>
    <property type="match status" value="1"/>
</dbReference>
<dbReference type="Gene3D" id="3.30.559.30">
    <property type="entry name" value="Nonribosomal peptide synthetase, condensation domain"/>
    <property type="match status" value="2"/>
</dbReference>
<keyword evidence="2" id="KW-0596">Phosphopantetheine</keyword>
<dbReference type="Gene3D" id="3.40.50.980">
    <property type="match status" value="2"/>
</dbReference>
<dbReference type="InterPro" id="IPR036736">
    <property type="entry name" value="ACP-like_sf"/>
</dbReference>
<dbReference type="Gene3D" id="3.30.300.30">
    <property type="match status" value="1"/>
</dbReference>
<dbReference type="InterPro" id="IPR025110">
    <property type="entry name" value="AMP-bd_C"/>
</dbReference>
<dbReference type="FunFam" id="3.40.50.12780:FF:000012">
    <property type="entry name" value="Non-ribosomal peptide synthetase"/>
    <property type="match status" value="1"/>
</dbReference>
<dbReference type="PANTHER" id="PTHR45527">
    <property type="entry name" value="NONRIBOSOMAL PEPTIDE SYNTHETASE"/>
    <property type="match status" value="1"/>
</dbReference>
<dbReference type="InterPro" id="IPR020806">
    <property type="entry name" value="PKS_PP-bd"/>
</dbReference>
<dbReference type="InterPro" id="IPR009081">
    <property type="entry name" value="PP-bd_ACP"/>
</dbReference>
<dbReference type="InterPro" id="IPR010071">
    <property type="entry name" value="AA_adenyl_dom"/>
</dbReference>
<dbReference type="FunFam" id="3.40.50.980:FF:000001">
    <property type="entry name" value="Non-ribosomal peptide synthetase"/>
    <property type="match status" value="1"/>
</dbReference>
<dbReference type="Pfam" id="PF00501">
    <property type="entry name" value="AMP-binding"/>
    <property type="match status" value="1"/>
</dbReference>
<name>A0A0D4WUQ2_9ACTN</name>
<keyword evidence="4" id="KW-0677">Repeat</keyword>
<dbReference type="Pfam" id="PF13193">
    <property type="entry name" value="AMP-binding_C"/>
    <property type="match status" value="1"/>
</dbReference>